<organism evidence="1 2">
    <name type="scientific">Kitasatospora griseola</name>
    <name type="common">Streptomyces griseolosporeus</name>
    <dbReference type="NCBI Taxonomy" id="2064"/>
    <lineage>
        <taxon>Bacteria</taxon>
        <taxon>Bacillati</taxon>
        <taxon>Actinomycetota</taxon>
        <taxon>Actinomycetes</taxon>
        <taxon>Kitasatosporales</taxon>
        <taxon>Streptomycetaceae</taxon>
        <taxon>Kitasatospora</taxon>
    </lineage>
</organism>
<dbReference type="EMBL" id="JXZB01000004">
    <property type="protein sequence ID" value="KIQ61713.1"/>
    <property type="molecule type" value="Genomic_DNA"/>
</dbReference>
<keyword evidence="2" id="KW-1185">Reference proteome</keyword>
<dbReference type="STRING" id="2064.TR51_20720"/>
<proteinExistence type="predicted"/>
<gene>
    <name evidence="1" type="ORF">TR51_20720</name>
</gene>
<sequence length="291" mass="30032">MAAALVLLLGGCASSTAPKSSAIGPSLITAGPQARTATGEAARRASEVTAAWPGSAAQQAWEHGYFPLQDTTEWLPEGAFHNGADKAAYLAGHVDLATTLPVSVSGTTEVTFADGSRLALPQRSAKTVFDSLTQRRSACAADCDTRLTVTAVRPGTTTVATSRGQAVIPVWEFTVTGYDRPFRYPAVLSQAPAPTTPAPVTGATTLHSLSADGLVLTASVPHGSCDTVRPGEVHETDQAVVLIGRITPAESGRPCNDALLSTPVEFRLSRPLGARAVLGLADGRPQTPVAQ</sequence>
<dbReference type="AlphaFoldDB" id="A0A0D0PT11"/>
<comment type="caution">
    <text evidence="1">The sequence shown here is derived from an EMBL/GenBank/DDBJ whole genome shotgun (WGS) entry which is preliminary data.</text>
</comment>
<evidence type="ECO:0000313" key="1">
    <source>
        <dbReference type="EMBL" id="KIQ61713.1"/>
    </source>
</evidence>
<reference evidence="1 2" key="1">
    <citation type="submission" date="2015-02" db="EMBL/GenBank/DDBJ databases">
        <title>Draft genome sequence of Kitasatospora griseola MF730-N6, a bafilomycin, terpentecin and satosporin producer.</title>
        <authorList>
            <person name="Arens J.C."/>
            <person name="Haltli B."/>
            <person name="Kerr R.G."/>
        </authorList>
    </citation>
    <scope>NUCLEOTIDE SEQUENCE [LARGE SCALE GENOMIC DNA]</scope>
    <source>
        <strain evidence="1 2">MF730-N6</strain>
    </source>
</reference>
<evidence type="ECO:0000313" key="2">
    <source>
        <dbReference type="Proteomes" id="UP000032066"/>
    </source>
</evidence>
<protein>
    <submittedName>
        <fullName evidence="1">Uncharacterized protein</fullName>
    </submittedName>
</protein>
<dbReference type="Proteomes" id="UP000032066">
    <property type="component" value="Unassembled WGS sequence"/>
</dbReference>
<name>A0A0D0PT11_KITGR</name>
<accession>A0A0D0PT11</accession>
<dbReference type="PATRIC" id="fig|2064.6.peg.4456"/>